<feature type="domain" description="Kinesin motor" evidence="13">
    <location>
        <begin position="125"/>
        <end position="447"/>
    </location>
</feature>
<dbReference type="CDD" id="cd01374">
    <property type="entry name" value="KISc_CENP_E"/>
    <property type="match status" value="1"/>
</dbReference>
<feature type="binding site" evidence="9">
    <location>
        <begin position="211"/>
        <end position="218"/>
    </location>
    <ligand>
        <name>ATP</name>
        <dbReference type="ChEBI" id="CHEBI:30616"/>
    </ligand>
</feature>
<dbReference type="GO" id="GO:0003777">
    <property type="term" value="F:microtubule motor activity"/>
    <property type="evidence" value="ECO:0007669"/>
    <property type="project" value="InterPro"/>
</dbReference>
<name>A0AAD8P8Q6_TARER</name>
<feature type="coiled-coil region" evidence="11">
    <location>
        <begin position="456"/>
        <end position="525"/>
    </location>
</feature>
<dbReference type="PANTHER" id="PTHR47968:SF11">
    <property type="entry name" value="KINESIN MOTOR DOMAIN-CONTAINING PROTEIN-RELATED"/>
    <property type="match status" value="1"/>
</dbReference>
<keyword evidence="5 11" id="KW-0175">Coiled coil</keyword>
<dbReference type="InterPro" id="IPR036961">
    <property type="entry name" value="Kinesin_motor_dom_sf"/>
</dbReference>
<keyword evidence="3 9" id="KW-0547">Nucleotide-binding</keyword>
<dbReference type="GO" id="GO:0009524">
    <property type="term" value="C:phragmoplast"/>
    <property type="evidence" value="ECO:0007669"/>
    <property type="project" value="UniProtKB-SubCell"/>
</dbReference>
<dbReference type="InterPro" id="IPR021881">
    <property type="entry name" value="NACK_C"/>
</dbReference>
<feature type="region of interest" description="Disordered" evidence="12">
    <location>
        <begin position="655"/>
        <end position="762"/>
    </location>
</feature>
<keyword evidence="15" id="KW-1185">Reference proteome</keyword>
<evidence type="ECO:0000313" key="15">
    <source>
        <dbReference type="Proteomes" id="UP001229421"/>
    </source>
</evidence>
<evidence type="ECO:0000256" key="9">
    <source>
        <dbReference type="PROSITE-ProRule" id="PRU00283"/>
    </source>
</evidence>
<evidence type="ECO:0000256" key="1">
    <source>
        <dbReference type="ARBA" id="ARBA00007310"/>
    </source>
</evidence>
<proteinExistence type="inferred from homology"/>
<evidence type="ECO:0000256" key="3">
    <source>
        <dbReference type="ARBA" id="ARBA00022741"/>
    </source>
</evidence>
<dbReference type="AlphaFoldDB" id="A0AAD8P8Q6"/>
<dbReference type="EMBL" id="JAUHHV010000001">
    <property type="protein sequence ID" value="KAK1436519.1"/>
    <property type="molecule type" value="Genomic_DNA"/>
</dbReference>
<feature type="region of interest" description="Disordered" evidence="12">
    <location>
        <begin position="615"/>
        <end position="634"/>
    </location>
</feature>
<dbReference type="Proteomes" id="UP001229421">
    <property type="component" value="Unassembled WGS sequence"/>
</dbReference>
<dbReference type="Pfam" id="PF00225">
    <property type="entry name" value="Kinesin"/>
    <property type="match status" value="1"/>
</dbReference>
<dbReference type="InterPro" id="IPR019821">
    <property type="entry name" value="Kinesin_motor_CS"/>
</dbReference>
<evidence type="ECO:0000256" key="6">
    <source>
        <dbReference type="ARBA" id="ARBA00023175"/>
    </source>
</evidence>
<comment type="subcellular location">
    <subcellularLocation>
        <location evidence="8">Cytoplasm</location>
        <location evidence="8">Cytoskeleton</location>
        <location evidence="8">Phragmoplast</location>
    </subcellularLocation>
</comment>
<dbReference type="PROSITE" id="PS00411">
    <property type="entry name" value="KINESIN_MOTOR_1"/>
    <property type="match status" value="1"/>
</dbReference>
<dbReference type="PANTHER" id="PTHR47968">
    <property type="entry name" value="CENTROMERE PROTEIN E"/>
    <property type="match status" value="1"/>
</dbReference>
<evidence type="ECO:0000256" key="8">
    <source>
        <dbReference type="ARBA" id="ARBA00060413"/>
    </source>
</evidence>
<evidence type="ECO:0000256" key="4">
    <source>
        <dbReference type="ARBA" id="ARBA00022840"/>
    </source>
</evidence>
<dbReference type="SUPFAM" id="SSF52540">
    <property type="entry name" value="P-loop containing nucleoside triphosphate hydrolases"/>
    <property type="match status" value="1"/>
</dbReference>
<reference evidence="14" key="1">
    <citation type="journal article" date="2023" name="bioRxiv">
        <title>Improved chromosome-level genome assembly for marigold (Tagetes erecta).</title>
        <authorList>
            <person name="Jiang F."/>
            <person name="Yuan L."/>
            <person name="Wang S."/>
            <person name="Wang H."/>
            <person name="Xu D."/>
            <person name="Wang A."/>
            <person name="Fan W."/>
        </authorList>
    </citation>
    <scope>NUCLEOTIDE SEQUENCE</scope>
    <source>
        <strain evidence="14">WSJ</strain>
        <tissue evidence="14">Leaf</tissue>
    </source>
</reference>
<evidence type="ECO:0000259" key="13">
    <source>
        <dbReference type="PROSITE" id="PS50067"/>
    </source>
</evidence>
<feature type="compositionally biased region" description="Polar residues" evidence="12">
    <location>
        <begin position="670"/>
        <end position="697"/>
    </location>
</feature>
<dbReference type="InterPro" id="IPR027417">
    <property type="entry name" value="P-loop_NTPase"/>
</dbReference>
<dbReference type="SMART" id="SM00129">
    <property type="entry name" value="KISc"/>
    <property type="match status" value="1"/>
</dbReference>
<keyword evidence="7" id="KW-0963">Cytoplasm</keyword>
<keyword evidence="4 9" id="KW-0067">ATP-binding</keyword>
<evidence type="ECO:0000313" key="14">
    <source>
        <dbReference type="EMBL" id="KAK1436519.1"/>
    </source>
</evidence>
<keyword evidence="7" id="KW-0206">Cytoskeleton</keyword>
<dbReference type="GO" id="GO:0005874">
    <property type="term" value="C:microtubule"/>
    <property type="evidence" value="ECO:0007669"/>
    <property type="project" value="UniProtKB-KW"/>
</dbReference>
<feature type="compositionally biased region" description="Basic and acidic residues" evidence="12">
    <location>
        <begin position="740"/>
        <end position="759"/>
    </location>
</feature>
<dbReference type="Gene3D" id="3.40.850.10">
    <property type="entry name" value="Kinesin motor domain"/>
    <property type="match status" value="1"/>
</dbReference>
<protein>
    <recommendedName>
        <fullName evidence="10">Kinesin-like protein</fullName>
    </recommendedName>
</protein>
<evidence type="ECO:0000256" key="10">
    <source>
        <dbReference type="RuleBase" id="RU000394"/>
    </source>
</evidence>
<keyword evidence="2 10" id="KW-0493">Microtubule</keyword>
<dbReference type="FunFam" id="3.40.850.10:FF:000016">
    <property type="entry name" value="Kinesin-like protein"/>
    <property type="match status" value="1"/>
</dbReference>
<evidence type="ECO:0000256" key="12">
    <source>
        <dbReference type="SAM" id="MobiDB-lite"/>
    </source>
</evidence>
<comment type="caution">
    <text evidence="14">The sequence shown here is derived from an EMBL/GenBank/DDBJ whole genome shotgun (WGS) entry which is preliminary data.</text>
</comment>
<dbReference type="GO" id="GO:0005524">
    <property type="term" value="F:ATP binding"/>
    <property type="evidence" value="ECO:0007669"/>
    <property type="project" value="UniProtKB-UniRule"/>
</dbReference>
<dbReference type="GO" id="GO:0007018">
    <property type="term" value="P:microtubule-based movement"/>
    <property type="evidence" value="ECO:0007669"/>
    <property type="project" value="InterPro"/>
</dbReference>
<comment type="similarity">
    <text evidence="1">Belongs to the TRAFAC class myosin-kinesin ATPase superfamily. Kinesin family. KIN-7 subfamily.</text>
</comment>
<dbReference type="Pfam" id="PF11995">
    <property type="entry name" value="DUF3490"/>
    <property type="match status" value="1"/>
</dbReference>
<accession>A0AAD8P8Q6</accession>
<evidence type="ECO:0000256" key="11">
    <source>
        <dbReference type="SAM" id="Coils"/>
    </source>
</evidence>
<dbReference type="InterPro" id="IPR001752">
    <property type="entry name" value="Kinesin_motor_dom"/>
</dbReference>
<evidence type="ECO:0000256" key="2">
    <source>
        <dbReference type="ARBA" id="ARBA00022701"/>
    </source>
</evidence>
<dbReference type="PROSITE" id="PS50067">
    <property type="entry name" value="KINESIN_MOTOR_2"/>
    <property type="match status" value="1"/>
</dbReference>
<dbReference type="PRINTS" id="PR00380">
    <property type="entry name" value="KINESINHEAVY"/>
</dbReference>
<dbReference type="InterPro" id="IPR027640">
    <property type="entry name" value="Kinesin-like_fam"/>
</dbReference>
<gene>
    <name evidence="14" type="ORF">QVD17_02300</name>
</gene>
<dbReference type="GO" id="GO:0000919">
    <property type="term" value="P:cell plate assembly"/>
    <property type="evidence" value="ECO:0007669"/>
    <property type="project" value="UniProtKB-ARBA"/>
</dbReference>
<evidence type="ECO:0000256" key="7">
    <source>
        <dbReference type="ARBA" id="ARBA00023212"/>
    </source>
</evidence>
<feature type="compositionally biased region" description="Basic and acidic residues" evidence="12">
    <location>
        <begin position="719"/>
        <end position="730"/>
    </location>
</feature>
<keyword evidence="6 9" id="KW-0505">Motor protein</keyword>
<dbReference type="GO" id="GO:0008017">
    <property type="term" value="F:microtubule binding"/>
    <property type="evidence" value="ECO:0007669"/>
    <property type="project" value="InterPro"/>
</dbReference>
<organism evidence="14 15">
    <name type="scientific">Tagetes erecta</name>
    <name type="common">African marigold</name>
    <dbReference type="NCBI Taxonomy" id="13708"/>
    <lineage>
        <taxon>Eukaryota</taxon>
        <taxon>Viridiplantae</taxon>
        <taxon>Streptophyta</taxon>
        <taxon>Embryophyta</taxon>
        <taxon>Tracheophyta</taxon>
        <taxon>Spermatophyta</taxon>
        <taxon>Magnoliopsida</taxon>
        <taxon>eudicotyledons</taxon>
        <taxon>Gunneridae</taxon>
        <taxon>Pentapetalae</taxon>
        <taxon>asterids</taxon>
        <taxon>campanulids</taxon>
        <taxon>Asterales</taxon>
        <taxon>Asteraceae</taxon>
        <taxon>Asteroideae</taxon>
        <taxon>Heliantheae alliance</taxon>
        <taxon>Tageteae</taxon>
        <taxon>Tagetes</taxon>
    </lineage>
</organism>
<evidence type="ECO:0000256" key="5">
    <source>
        <dbReference type="ARBA" id="ARBA00023054"/>
    </source>
</evidence>
<sequence>MSLDVLAIFRSYSVVVEDGGLFSNQNLYYSLWFSVAFVLSSSQPQISSITILSIESISLLFNDFASTFTMFSSNLVPVSLFNLQEITGLQSFFRVSPENFADIVYQRSISGDESWDGQEAEAQEKIFVTVRVRPMNAKEIAKNDSSDWECVNNTTIIYKNASTERSTYPNSYTFDRVYGYDSTTRQVYEEGIKRVALSALKGFNSSIFAYGQTSSGKTYTMTGVTQYAISDIFDHINNQDDREFVLKFSAIEIYNECVRDLLSADATPLRLLDDPVKGTVVDKLTEIHLEDWTHLMELLAVCEGQRKIGETSLNEMSSRSHQIIRLAVESSPSKFSGIDCASILTATVNFIDLAGSERASQTLSAGKRLKEGAHINRSLLTLGTVIRKLSKEPNGHIPYRDSKLTRILHNSLGGNAKTAIICTLSPAHTHLEQSRNTLLFAVCAKEVRTSAQVNVVMSEKALVKQLQREMARLEYELKNMSSTTNDSEAIIREKEVQIQKMEQEIKNLTQERDFARSQLEEVLRAAGVDQKSITWSDSSSWDGGSAAGHLRKASWEGHSTSDTSDVAVKVNAPLPPVPSVNTYSFPKNHKLRNPNEDHYVFDNITPHEFMNQYFGPDPTQEWDRTSQKASTRTDSIDSCKEIECIMKDEAGDAIDTHDQSQNEGDFGNSHVDQSPHSTRGDASSTKTPSLTRTTSCSAIIEGDVSPLPPVSEKNVVAESKSESDIKKLCRQDSQSSTASVDEKETQHTEQEKETKHTEWDIFVSSPSSKTSEKVVVKATPETNESQDEVKEGFDFEKEWCSVFEDQRRRIIELWNECNIPLLHRTYFFLLIKGDPSDSVYIEVELRRLAFLKQTLDDVASARALNLERAMLSRKLLKKFTSAERQVMFSKWGIDLESRNRRFQLSQLLWTKTDNIEHIRDSAEIVAKLVGLIEPDKTPKELFGLTIATKQESQSLLSTWRNSLTLLRY</sequence>